<evidence type="ECO:0000259" key="9">
    <source>
        <dbReference type="Pfam" id="PF13515"/>
    </source>
</evidence>
<dbReference type="Pfam" id="PF13515">
    <property type="entry name" value="FUSC_2"/>
    <property type="match status" value="1"/>
</dbReference>
<evidence type="ECO:0000256" key="6">
    <source>
        <dbReference type="ARBA" id="ARBA00043993"/>
    </source>
</evidence>
<proteinExistence type="inferred from homology"/>
<feature type="domain" description="Integral membrane protein YccS N-terminal" evidence="8">
    <location>
        <begin position="66"/>
        <end position="333"/>
    </location>
</feature>
<feature type="transmembrane region" description="Helical" evidence="7">
    <location>
        <begin position="28"/>
        <end position="51"/>
    </location>
</feature>
<comment type="subcellular location">
    <subcellularLocation>
        <location evidence="1">Cell membrane</location>
        <topology evidence="1">Multi-pass membrane protein</topology>
    </subcellularLocation>
</comment>
<dbReference type="EMBL" id="JMTM01000035">
    <property type="protein sequence ID" value="OAZ04342.1"/>
    <property type="molecule type" value="Genomic_DNA"/>
</dbReference>
<organism evidence="10 11">
    <name type="scientific">Flavobacterium succinicans</name>
    <dbReference type="NCBI Taxonomy" id="29536"/>
    <lineage>
        <taxon>Bacteria</taxon>
        <taxon>Pseudomonadati</taxon>
        <taxon>Bacteroidota</taxon>
        <taxon>Flavobacteriia</taxon>
        <taxon>Flavobacteriales</taxon>
        <taxon>Flavobacteriaceae</taxon>
        <taxon>Flavobacterium</taxon>
    </lineage>
</organism>
<evidence type="ECO:0000256" key="1">
    <source>
        <dbReference type="ARBA" id="ARBA00004651"/>
    </source>
</evidence>
<dbReference type="InterPro" id="IPR049453">
    <property type="entry name" value="Memb_transporter_dom"/>
</dbReference>
<protein>
    <submittedName>
        <fullName evidence="10">Inner membrane protein YccS</fullName>
    </submittedName>
</protein>
<dbReference type="GO" id="GO:0005886">
    <property type="term" value="C:plasma membrane"/>
    <property type="evidence" value="ECO:0007669"/>
    <property type="project" value="UniProtKB-SubCell"/>
</dbReference>
<feature type="transmembrane region" description="Helical" evidence="7">
    <location>
        <begin position="449"/>
        <end position="479"/>
    </location>
</feature>
<keyword evidence="4 7" id="KW-1133">Transmembrane helix</keyword>
<gene>
    <name evidence="10" type="primary">yccS</name>
    <name evidence="10" type="ORF">FLB_13370</name>
</gene>
<evidence type="ECO:0000313" key="11">
    <source>
        <dbReference type="Proteomes" id="UP000093807"/>
    </source>
</evidence>
<reference evidence="10 11" key="1">
    <citation type="submission" date="2016-06" db="EMBL/GenBank/DDBJ databases">
        <title>Draft genome sequence of Flavobacterium succinicans strain DD5b.</title>
        <authorList>
            <person name="Poehlein A."/>
            <person name="Daniel R."/>
            <person name="Simeonova D.D."/>
        </authorList>
    </citation>
    <scope>NUCLEOTIDE SEQUENCE [LARGE SCALE GENOMIC DNA]</scope>
    <source>
        <strain evidence="10 11">DD5b</strain>
    </source>
</reference>
<sequence length="738" mass="83987">MIDEIRKFADSTHFTNALKVTIATVTPVLLFAYLGHFDVGFTIALGAFFTYPSDIPSSLKHKINGLIVAAILVAFVNLLVNLAYPYGIIFYPLFGLLLFLFSMISVYGQRATAVSFSCLLSICLAFAHLHSGWEMLQYCGLMLAGGLFYLLISLLFYYLNPYRFIELQLASCIDLTAKYLKLRADLWKIDADKKTITEKQLALQVEINTNHENIRKVLIGNQSLSSDSAQNRKLLIVFVNLVEILELALATAFDHKTLHQKFDTHPELIRSYATIATNLKKTLKQLSKNIESRTTYRSKHSLVEDLKKFEATILAYEKALGNNEAKEGVIMLTTMLHYAESQVEKIKIIERAFNLKIKEVDVVTNQKELEKFLTPQYYPLSTFINNLSFSSTLFRHSLRLSIALLFGFLIGTFLPFQNVYWILLTIIVIMRPGYGLTKERSFERTFGTFLGGFIAFGCIYFIDNNVVLSLMAILCVLLGMSFTNISYKTSATFVTMYVVFLYSILSPDFDNVIQFRIIDTMVGAFLAYTFNHFVWPSWEFINTPNHIEKAIYANKKYLTEIALFYNKKGNVTTVYKVARKNAFIEIGNLMASFQRMSQEPKSKQKKIDQVYKLAVLNHTLLSSIASMGTYIQSHKTTAASDAFNRVMATVLQNLDEALLLLNPNYNAEINPISTSEKAKGFTELMAIRMKELTEKSTLDTTTNKVQMQEAQLIIEQLIWLINLSENILKNTKLLIEKE</sequence>
<dbReference type="PANTHER" id="PTHR30509:SF23">
    <property type="entry name" value="INNER MEMBRANE PROTEIN"/>
    <property type="match status" value="1"/>
</dbReference>
<keyword evidence="2" id="KW-1003">Cell membrane</keyword>
<feature type="transmembrane region" description="Helical" evidence="7">
    <location>
        <begin position="111"/>
        <end position="129"/>
    </location>
</feature>
<comment type="caution">
    <text evidence="10">The sequence shown here is derived from an EMBL/GenBank/DDBJ whole genome shotgun (WGS) entry which is preliminary data.</text>
</comment>
<dbReference type="OrthoDB" id="8670769at2"/>
<evidence type="ECO:0000256" key="7">
    <source>
        <dbReference type="SAM" id="Phobius"/>
    </source>
</evidence>
<keyword evidence="11" id="KW-1185">Reference proteome</keyword>
<feature type="transmembrane region" description="Helical" evidence="7">
    <location>
        <begin position="63"/>
        <end position="80"/>
    </location>
</feature>
<dbReference type="PATRIC" id="fig|29536.5.peg.1407"/>
<evidence type="ECO:0000256" key="5">
    <source>
        <dbReference type="ARBA" id="ARBA00023136"/>
    </source>
</evidence>
<evidence type="ECO:0000256" key="4">
    <source>
        <dbReference type="ARBA" id="ARBA00022989"/>
    </source>
</evidence>
<dbReference type="Proteomes" id="UP000093807">
    <property type="component" value="Unassembled WGS sequence"/>
</dbReference>
<comment type="similarity">
    <text evidence="6">Belongs to the YccS/YhfK family.</text>
</comment>
<evidence type="ECO:0000259" key="8">
    <source>
        <dbReference type="Pfam" id="PF12805"/>
    </source>
</evidence>
<dbReference type="RefSeq" id="WP_064715150.1">
    <property type="nucleotide sequence ID" value="NZ_JMTM01000035.1"/>
</dbReference>
<feature type="transmembrane region" description="Helical" evidence="7">
    <location>
        <begin position="86"/>
        <end position="104"/>
    </location>
</feature>
<feature type="domain" description="Integral membrane bound transporter" evidence="9">
    <location>
        <begin position="408"/>
        <end position="527"/>
    </location>
</feature>
<feature type="transmembrane region" description="Helical" evidence="7">
    <location>
        <begin position="397"/>
        <end position="414"/>
    </location>
</feature>
<keyword evidence="5 7" id="KW-0472">Membrane</keyword>
<name>A0A199XSE4_9FLAO</name>
<accession>A0A199XSE4</accession>
<dbReference type="InterPro" id="IPR032692">
    <property type="entry name" value="YccS_N"/>
</dbReference>
<dbReference type="AlphaFoldDB" id="A0A199XSE4"/>
<dbReference type="Pfam" id="PF12805">
    <property type="entry name" value="FUSC-like"/>
    <property type="match status" value="1"/>
</dbReference>
<keyword evidence="3 7" id="KW-0812">Transmembrane</keyword>
<evidence type="ECO:0000256" key="2">
    <source>
        <dbReference type="ARBA" id="ARBA00022475"/>
    </source>
</evidence>
<evidence type="ECO:0000256" key="3">
    <source>
        <dbReference type="ARBA" id="ARBA00022692"/>
    </source>
</evidence>
<feature type="transmembrane region" description="Helical" evidence="7">
    <location>
        <begin position="135"/>
        <end position="159"/>
    </location>
</feature>
<evidence type="ECO:0000313" key="10">
    <source>
        <dbReference type="EMBL" id="OAZ04342.1"/>
    </source>
</evidence>
<dbReference type="PANTHER" id="PTHR30509">
    <property type="entry name" value="P-HYDROXYBENZOIC ACID EFFLUX PUMP SUBUNIT-RELATED"/>
    <property type="match status" value="1"/>
</dbReference>
<feature type="transmembrane region" description="Helical" evidence="7">
    <location>
        <begin position="485"/>
        <end position="505"/>
    </location>
</feature>